<feature type="transmembrane region" description="Helical" evidence="1">
    <location>
        <begin position="137"/>
        <end position="159"/>
    </location>
</feature>
<dbReference type="AlphaFoldDB" id="A0A510JFG0"/>
<dbReference type="InterPro" id="IPR036844">
    <property type="entry name" value="Hint_dom_sf"/>
</dbReference>
<dbReference type="GO" id="GO:0016539">
    <property type="term" value="P:intein-mediated protein splicing"/>
    <property type="evidence" value="ECO:0007669"/>
    <property type="project" value="InterPro"/>
</dbReference>
<dbReference type="RefSeq" id="WP_081690353.1">
    <property type="nucleotide sequence ID" value="NZ_AP019823.1"/>
</dbReference>
<evidence type="ECO:0000313" key="4">
    <source>
        <dbReference type="Proteomes" id="UP000321892"/>
    </source>
</evidence>
<organism evidence="3 4">
    <name type="scientific">Leptotrichia hofstadii</name>
    <dbReference type="NCBI Taxonomy" id="157688"/>
    <lineage>
        <taxon>Bacteria</taxon>
        <taxon>Fusobacteriati</taxon>
        <taxon>Fusobacteriota</taxon>
        <taxon>Fusobacteriia</taxon>
        <taxon>Fusobacteriales</taxon>
        <taxon>Leptotrichiaceae</taxon>
        <taxon>Leptotrichia</taxon>
    </lineage>
</organism>
<dbReference type="NCBIfam" id="TIGR01443">
    <property type="entry name" value="intein_Cterm"/>
    <property type="match status" value="1"/>
</dbReference>
<dbReference type="InterPro" id="IPR006141">
    <property type="entry name" value="Intein_N"/>
</dbReference>
<dbReference type="PROSITE" id="PS50818">
    <property type="entry name" value="INTEIN_C_TER"/>
    <property type="match status" value="1"/>
</dbReference>
<accession>A0A510JFG0</accession>
<dbReference type="SUPFAM" id="SSF51294">
    <property type="entry name" value="Hedgehog/intein (Hint) domain"/>
    <property type="match status" value="1"/>
</dbReference>
<dbReference type="PROSITE" id="PS50817">
    <property type="entry name" value="INTEIN_N_TER"/>
    <property type="match status" value="1"/>
</dbReference>
<evidence type="ECO:0000259" key="2">
    <source>
        <dbReference type="SMART" id="SM00306"/>
    </source>
</evidence>
<dbReference type="EMBL" id="AP019823">
    <property type="protein sequence ID" value="BBM38059.1"/>
    <property type="molecule type" value="Genomic_DNA"/>
</dbReference>
<dbReference type="InterPro" id="IPR044929">
    <property type="entry name" value="DNA/RNA_non-sp_Endonuclease_sf"/>
</dbReference>
<feature type="transmembrane region" description="Helical" evidence="1">
    <location>
        <begin position="165"/>
        <end position="184"/>
    </location>
</feature>
<dbReference type="Gene3D" id="3.40.570.10">
    <property type="entry name" value="Extracellular Endonuclease, subunit A"/>
    <property type="match status" value="1"/>
</dbReference>
<sequence length="569" mass="63041">MGSKRYIPQGAILICDKGRDMTHLRVTHNNNVNLYKVPYANEFDRVPEENIPNFKKCEVCGNCQMDLLEWSPVHESVKIGGGKLIHEDSRLKCKKGGEIKIYLNENEAKEALKQTAYNKLSWQEKAKRVDWGTVGKTLATGLVVAAVGAVLFATGGAIVAAGVGILTAKCAAVGVVVELAGLAIKGYAMYQTVKGVYETYKRMEAANWDIEEGLVVLAEHIGSAAGALVGGAIGNKIGGMLSDKIYAKSSTYQKMKNGTLCFIAGTLVSTRLGRKRIEKIEKGDEVYSYDELTGQKVLRKVRDVHEHITDTFVRIKTKTEEILTTPEHPFYVKGRYILAGFLSVGMSLTSFAGEQIEIQETEIIRYEKPQKVYNFSIEGTENYYVGEQGVLVHNAGGCPSGNEVKKKNTETDDHIVKENGKKALAKNAEYTKNGYDYKTDKLGRIKEAKASELRLEKGERNLYSQRTVGGTDRLKDIDDGGHLFGTQFGGSGDIDNMLPQNSKINRAGGEWYKMEQEWANALKETPPKKVSVKINPIYEGKSMRPTKIKVKYKIGNEIKFRTIPNPETI</sequence>
<dbReference type="Pfam" id="PF13930">
    <property type="entry name" value="Endonuclea_NS_2"/>
    <property type="match status" value="1"/>
</dbReference>
<keyword evidence="1" id="KW-0812">Transmembrane</keyword>
<dbReference type="InterPro" id="IPR044927">
    <property type="entry name" value="Endonuclea_NS_2"/>
</dbReference>
<dbReference type="NCBIfam" id="TIGR01445">
    <property type="entry name" value="intein_Nterm"/>
    <property type="match status" value="1"/>
</dbReference>
<protein>
    <recommendedName>
        <fullName evidence="2">Hint domain-containing protein</fullName>
    </recommendedName>
</protein>
<dbReference type="OrthoDB" id="603864at2"/>
<name>A0A510JFG0_9FUSO</name>
<feature type="domain" description="Hint" evidence="2">
    <location>
        <begin position="259"/>
        <end position="352"/>
    </location>
</feature>
<evidence type="ECO:0000256" key="1">
    <source>
        <dbReference type="SAM" id="Phobius"/>
    </source>
</evidence>
<dbReference type="KEGG" id="lhf:JCM16775_0766"/>
<dbReference type="Gene3D" id="2.170.16.10">
    <property type="entry name" value="Hedgehog/Intein (Hint) domain"/>
    <property type="match status" value="1"/>
</dbReference>
<dbReference type="InterPro" id="IPR003587">
    <property type="entry name" value="Hint_dom_N"/>
</dbReference>
<keyword evidence="4" id="KW-1185">Reference proteome</keyword>
<dbReference type="InterPro" id="IPR025460">
    <property type="entry name" value="DUF4280"/>
</dbReference>
<dbReference type="InterPro" id="IPR030934">
    <property type="entry name" value="Intein_C"/>
</dbReference>
<proteinExistence type="predicted"/>
<dbReference type="SMART" id="SM00306">
    <property type="entry name" value="HintN"/>
    <property type="match status" value="1"/>
</dbReference>
<dbReference type="Proteomes" id="UP000321892">
    <property type="component" value="Chromosome"/>
</dbReference>
<gene>
    <name evidence="3" type="ORF">JCM16775_0766</name>
</gene>
<reference evidence="3 4" key="1">
    <citation type="submission" date="2019-07" db="EMBL/GenBank/DDBJ databases">
        <title>Complete Genome Sequence of Leptotrichia hofstadii Strain JCM16775.</title>
        <authorList>
            <person name="Watanabe S."/>
            <person name="Cui L."/>
        </authorList>
    </citation>
    <scope>NUCLEOTIDE SEQUENCE [LARGE SCALE GENOMIC DNA]</scope>
    <source>
        <strain evidence="3 4">JCM16775</strain>
    </source>
</reference>
<keyword evidence="1" id="KW-1133">Transmembrane helix</keyword>
<keyword evidence="1" id="KW-0472">Membrane</keyword>
<dbReference type="Pfam" id="PF07591">
    <property type="entry name" value="PT-HINT"/>
    <property type="match status" value="1"/>
</dbReference>
<evidence type="ECO:0000313" key="3">
    <source>
        <dbReference type="EMBL" id="BBM38059.1"/>
    </source>
</evidence>
<dbReference type="CDD" id="cd00081">
    <property type="entry name" value="Hint"/>
    <property type="match status" value="1"/>
</dbReference>
<dbReference type="Pfam" id="PF14107">
    <property type="entry name" value="DUF4280"/>
    <property type="match status" value="1"/>
</dbReference>